<keyword evidence="5 10" id="KW-0547">Nucleotide-binding</keyword>
<evidence type="ECO:0000259" key="11">
    <source>
        <dbReference type="Pfam" id="PF02875"/>
    </source>
</evidence>
<evidence type="ECO:0000313" key="13">
    <source>
        <dbReference type="EMBL" id="AJT50068.1"/>
    </source>
</evidence>
<evidence type="ECO:0000256" key="4">
    <source>
        <dbReference type="ARBA" id="ARBA00022723"/>
    </source>
</evidence>
<sequence length="424" mass="46916">MSYERIIASLNPQMRGGDNDRVGMLRRVLAKLNHPERQYRIIHIAGTNGKGSTGSLIVNFLRAANLKVGYFSSPAMVDQREQIQVNGQMIARTAFVATYEKIKRQLPDDLSTADLTVFEWWTLIMLQYFADQKVDWAVIECGLGGQNDATNAIEAPELAIITHIALDHTRILGPTIKNIAQAKAGIIKPGNQAVILAPHQEPAAFQEILKKAQACQVNFLDSEKQAAIKVLDQSWSKTQLQIKTAAIDSTCSFRLLGAFQLDNLKTALTAVDWLKQTGTEITEEQIKKVLAQITIPGRLQQIGTHPLCFLDGAHNPDAASRLIQTLNQLGYPKKLVLVLGFLKDKNVAQMAQQYAQLDAQIILATPDQQKRALPAEELHQYLPDAMVIDDAWTAYQKAVALADPSGMVLVTGSFYLIKEIEARI</sequence>
<keyword evidence="4" id="KW-0479">Metal-binding</keyword>
<evidence type="ECO:0000256" key="5">
    <source>
        <dbReference type="ARBA" id="ARBA00022741"/>
    </source>
</evidence>
<dbReference type="InterPro" id="IPR036615">
    <property type="entry name" value="Mur_ligase_C_dom_sf"/>
</dbReference>
<dbReference type="PANTHER" id="PTHR11136:SF0">
    <property type="entry name" value="DIHYDROFOLATE SYNTHETASE-RELATED"/>
    <property type="match status" value="1"/>
</dbReference>
<dbReference type="AlphaFoldDB" id="A0A0D4CIY0"/>
<organism evidence="13 14">
    <name type="scientific">Limosilactobacillus mucosae LM1</name>
    <dbReference type="NCBI Taxonomy" id="1130798"/>
    <lineage>
        <taxon>Bacteria</taxon>
        <taxon>Bacillati</taxon>
        <taxon>Bacillota</taxon>
        <taxon>Bacilli</taxon>
        <taxon>Lactobacillales</taxon>
        <taxon>Lactobacillaceae</taxon>
        <taxon>Limosilactobacillus</taxon>
    </lineage>
</organism>
<dbReference type="InterPro" id="IPR036565">
    <property type="entry name" value="Mur-like_cat_sf"/>
</dbReference>
<dbReference type="EMBL" id="CP011013">
    <property type="protein sequence ID" value="AJT50068.1"/>
    <property type="molecule type" value="Genomic_DNA"/>
</dbReference>
<dbReference type="GO" id="GO:0005737">
    <property type="term" value="C:cytoplasm"/>
    <property type="evidence" value="ECO:0007669"/>
    <property type="project" value="TreeGrafter"/>
</dbReference>
<dbReference type="PANTHER" id="PTHR11136">
    <property type="entry name" value="FOLYLPOLYGLUTAMATE SYNTHASE-RELATED"/>
    <property type="match status" value="1"/>
</dbReference>
<evidence type="ECO:0000256" key="9">
    <source>
        <dbReference type="ARBA" id="ARBA00047493"/>
    </source>
</evidence>
<dbReference type="Gene3D" id="3.90.190.20">
    <property type="entry name" value="Mur ligase, C-terminal domain"/>
    <property type="match status" value="1"/>
</dbReference>
<dbReference type="GO" id="GO:0004326">
    <property type="term" value="F:tetrahydrofolylpolyglutamate synthase activity"/>
    <property type="evidence" value="ECO:0007669"/>
    <property type="project" value="UniProtKB-EC"/>
</dbReference>
<dbReference type="NCBIfam" id="TIGR01499">
    <property type="entry name" value="folC"/>
    <property type="match status" value="1"/>
</dbReference>
<dbReference type="Pfam" id="PF08245">
    <property type="entry name" value="Mur_ligase_M"/>
    <property type="match status" value="1"/>
</dbReference>
<dbReference type="KEGG" id="lmu:LBLM1_02590"/>
<feature type="domain" description="Mur ligase central" evidence="12">
    <location>
        <begin position="44"/>
        <end position="270"/>
    </location>
</feature>
<evidence type="ECO:0000256" key="7">
    <source>
        <dbReference type="ARBA" id="ARBA00022842"/>
    </source>
</evidence>
<dbReference type="HOGENOM" id="CLU_015869_1_1_9"/>
<gene>
    <name evidence="13" type="ORF">LBLM1_02590</name>
</gene>
<dbReference type="InterPro" id="IPR001645">
    <property type="entry name" value="Folylpolyglutamate_synth"/>
</dbReference>
<evidence type="ECO:0000256" key="10">
    <source>
        <dbReference type="PIRNR" id="PIRNR001563"/>
    </source>
</evidence>
<dbReference type="EC" id="6.3.2.17" evidence="2"/>
<comment type="similarity">
    <text evidence="1 10">Belongs to the folylpolyglutamate synthase family.</text>
</comment>
<evidence type="ECO:0000256" key="8">
    <source>
        <dbReference type="ARBA" id="ARBA00030592"/>
    </source>
</evidence>
<dbReference type="GO" id="GO:0005524">
    <property type="term" value="F:ATP binding"/>
    <property type="evidence" value="ECO:0007669"/>
    <property type="project" value="UniProtKB-KW"/>
</dbReference>
<keyword evidence="7" id="KW-0460">Magnesium</keyword>
<keyword evidence="3 10" id="KW-0436">Ligase</keyword>
<proteinExistence type="inferred from homology"/>
<evidence type="ECO:0000259" key="12">
    <source>
        <dbReference type="Pfam" id="PF08245"/>
    </source>
</evidence>
<evidence type="ECO:0000256" key="6">
    <source>
        <dbReference type="ARBA" id="ARBA00022840"/>
    </source>
</evidence>
<accession>A0A0D4CIY0</accession>
<keyword evidence="14" id="KW-1185">Reference proteome</keyword>
<dbReference type="Gene3D" id="3.40.1190.10">
    <property type="entry name" value="Mur-like, catalytic domain"/>
    <property type="match status" value="1"/>
</dbReference>
<protein>
    <recommendedName>
        <fullName evidence="2">tetrahydrofolate synthase</fullName>
        <ecNumber evidence="2">6.3.2.17</ecNumber>
    </recommendedName>
    <alternativeName>
        <fullName evidence="8">Tetrahydrofolylpolyglutamate synthase</fullName>
    </alternativeName>
</protein>
<dbReference type="GO" id="GO:0008841">
    <property type="term" value="F:dihydrofolate synthase activity"/>
    <property type="evidence" value="ECO:0007669"/>
    <property type="project" value="TreeGrafter"/>
</dbReference>
<dbReference type="Pfam" id="PF02875">
    <property type="entry name" value="Mur_ligase_C"/>
    <property type="match status" value="1"/>
</dbReference>
<dbReference type="RefSeq" id="WP_006500100.1">
    <property type="nucleotide sequence ID" value="NZ_CP011013.1"/>
</dbReference>
<evidence type="ECO:0000256" key="1">
    <source>
        <dbReference type="ARBA" id="ARBA00008276"/>
    </source>
</evidence>
<dbReference type="PIRSF" id="PIRSF001563">
    <property type="entry name" value="Folylpolyglu_synth"/>
    <property type="match status" value="1"/>
</dbReference>
<dbReference type="SUPFAM" id="SSF53244">
    <property type="entry name" value="MurD-like peptide ligases, peptide-binding domain"/>
    <property type="match status" value="1"/>
</dbReference>
<evidence type="ECO:0000256" key="3">
    <source>
        <dbReference type="ARBA" id="ARBA00022598"/>
    </source>
</evidence>
<dbReference type="InterPro" id="IPR013221">
    <property type="entry name" value="Mur_ligase_cen"/>
</dbReference>
<evidence type="ECO:0000256" key="2">
    <source>
        <dbReference type="ARBA" id="ARBA00013025"/>
    </source>
</evidence>
<dbReference type="Proteomes" id="UP000003645">
    <property type="component" value="Chromosome"/>
</dbReference>
<dbReference type="SUPFAM" id="SSF53623">
    <property type="entry name" value="MurD-like peptide ligases, catalytic domain"/>
    <property type="match status" value="1"/>
</dbReference>
<dbReference type="InterPro" id="IPR004101">
    <property type="entry name" value="Mur_ligase_C"/>
</dbReference>
<keyword evidence="6 10" id="KW-0067">ATP-binding</keyword>
<dbReference type="GO" id="GO:0046872">
    <property type="term" value="F:metal ion binding"/>
    <property type="evidence" value="ECO:0007669"/>
    <property type="project" value="UniProtKB-KW"/>
</dbReference>
<comment type="catalytic activity">
    <reaction evidence="9">
        <text>(6S)-5,6,7,8-tetrahydrofolyl-(gamma-L-Glu)(n) + L-glutamate + ATP = (6S)-5,6,7,8-tetrahydrofolyl-(gamma-L-Glu)(n+1) + ADP + phosphate + H(+)</text>
        <dbReference type="Rhea" id="RHEA:10580"/>
        <dbReference type="Rhea" id="RHEA-COMP:14738"/>
        <dbReference type="Rhea" id="RHEA-COMP:14740"/>
        <dbReference type="ChEBI" id="CHEBI:15378"/>
        <dbReference type="ChEBI" id="CHEBI:29985"/>
        <dbReference type="ChEBI" id="CHEBI:30616"/>
        <dbReference type="ChEBI" id="CHEBI:43474"/>
        <dbReference type="ChEBI" id="CHEBI:141005"/>
        <dbReference type="ChEBI" id="CHEBI:456216"/>
        <dbReference type="EC" id="6.3.2.17"/>
    </reaction>
</comment>
<name>A0A0D4CIY0_LIMMU</name>
<feature type="domain" description="Mur ligase C-terminal" evidence="11">
    <location>
        <begin position="297"/>
        <end position="414"/>
    </location>
</feature>
<reference evidence="13 14" key="1">
    <citation type="journal article" date="2012" name="J. Bacteriol.">
        <title>Genome sequence of Lactobacillus mucosae LM1, isolated from piglet feces.</title>
        <authorList>
            <person name="Lee J.H."/>
            <person name="Valeriano V.D."/>
            <person name="Shin Y.R."/>
            <person name="Chae J.P."/>
            <person name="Kim G.B."/>
            <person name="Ham J.S."/>
            <person name="Chun J."/>
            <person name="Kang D.K."/>
        </authorList>
    </citation>
    <scope>NUCLEOTIDE SEQUENCE [LARGE SCALE GENOMIC DNA]</scope>
    <source>
        <strain evidence="13 14">LM1</strain>
    </source>
</reference>
<evidence type="ECO:0000313" key="14">
    <source>
        <dbReference type="Proteomes" id="UP000003645"/>
    </source>
</evidence>
<dbReference type="STRING" id="1130798.LBLM1_02590"/>